<dbReference type="EMBL" id="JOPJ01000007">
    <property type="protein sequence ID" value="OUJ13037.1"/>
    <property type="molecule type" value="Genomic_DNA"/>
</dbReference>
<evidence type="ECO:0000313" key="3">
    <source>
        <dbReference type="Proteomes" id="UP000194931"/>
    </source>
</evidence>
<comment type="caution">
    <text evidence="2">The sequence shown here is derived from an EMBL/GenBank/DDBJ whole genome shotgun (WGS) entry which is preliminary data.</text>
</comment>
<evidence type="ECO:0000256" key="1">
    <source>
        <dbReference type="SAM" id="Phobius"/>
    </source>
</evidence>
<keyword evidence="3" id="KW-1185">Reference proteome</keyword>
<dbReference type="RefSeq" id="WP_086638772.1">
    <property type="nucleotide sequence ID" value="NZ_JOPJ01000007.1"/>
</dbReference>
<feature type="transmembrane region" description="Helical" evidence="1">
    <location>
        <begin position="78"/>
        <end position="99"/>
    </location>
</feature>
<proteinExistence type="predicted"/>
<feature type="transmembrane region" description="Helical" evidence="1">
    <location>
        <begin position="40"/>
        <end position="58"/>
    </location>
</feature>
<keyword evidence="1" id="KW-1133">Transmembrane helix</keyword>
<keyword evidence="1" id="KW-0812">Transmembrane</keyword>
<sequence length="155" mass="15967">MTGKTATPALAFLVLDVVVGVACMLLPPVVMGFVGLLRDVFGVLVLPFSFLFGLAGWSSDLSTLSSVQDGLAPQAGGYPLYAIMAAALLGVGGVCSVLACNTPNGARVERAAAPILTGLAMIMAGWDPGLIVLPAFILQILCFWRPTLAFSARGQ</sequence>
<protein>
    <submittedName>
        <fullName evidence="2">Uncharacterized protein</fullName>
    </submittedName>
</protein>
<accession>A0A252BW04</accession>
<dbReference type="AlphaFoldDB" id="A0A252BW04"/>
<dbReference type="OrthoDB" id="7224607at2"/>
<keyword evidence="1" id="KW-0472">Membrane</keyword>
<organism evidence="2 3">
    <name type="scientific">Acetobacter okinawensis</name>
    <dbReference type="NCBI Taxonomy" id="1076594"/>
    <lineage>
        <taxon>Bacteria</taxon>
        <taxon>Pseudomonadati</taxon>
        <taxon>Pseudomonadota</taxon>
        <taxon>Alphaproteobacteria</taxon>
        <taxon>Acetobacterales</taxon>
        <taxon>Acetobacteraceae</taxon>
        <taxon>Acetobacter</taxon>
    </lineage>
</organism>
<evidence type="ECO:0000313" key="2">
    <source>
        <dbReference type="EMBL" id="OUJ13037.1"/>
    </source>
</evidence>
<dbReference type="Proteomes" id="UP000194931">
    <property type="component" value="Unassembled WGS sequence"/>
</dbReference>
<gene>
    <name evidence="2" type="ORF">HK26_11850</name>
</gene>
<name>A0A252BW04_9PROT</name>
<feature type="transmembrane region" description="Helical" evidence="1">
    <location>
        <begin position="12"/>
        <end position="33"/>
    </location>
</feature>
<reference evidence="3" key="1">
    <citation type="submission" date="2014-06" db="EMBL/GenBank/DDBJ databases">
        <authorList>
            <person name="Winans N.J."/>
            <person name="Newell P.D."/>
            <person name="Douglas A.E."/>
        </authorList>
    </citation>
    <scope>NUCLEOTIDE SEQUENCE [LARGE SCALE GENOMIC DNA]</scope>
</reference>